<accession>A0A074JL36</accession>
<dbReference type="SUPFAM" id="SSF46785">
    <property type="entry name" value="Winged helix' DNA-binding domain"/>
    <property type="match status" value="1"/>
</dbReference>
<keyword evidence="1" id="KW-0805">Transcription regulation</keyword>
<dbReference type="SMART" id="SM00346">
    <property type="entry name" value="HTH_ICLR"/>
    <property type="match status" value="1"/>
</dbReference>
<dbReference type="InterPro" id="IPR036388">
    <property type="entry name" value="WH-like_DNA-bd_sf"/>
</dbReference>
<evidence type="ECO:0000256" key="3">
    <source>
        <dbReference type="ARBA" id="ARBA00023163"/>
    </source>
</evidence>
<dbReference type="InterPro" id="IPR014757">
    <property type="entry name" value="Tscrpt_reg_IclR_C"/>
</dbReference>
<dbReference type="InterPro" id="IPR005471">
    <property type="entry name" value="Tscrpt_reg_IclR_N"/>
</dbReference>
<keyword evidence="3" id="KW-0804">Transcription</keyword>
<dbReference type="AlphaFoldDB" id="A0A074JL36"/>
<dbReference type="SUPFAM" id="SSF55781">
    <property type="entry name" value="GAF domain-like"/>
    <property type="match status" value="1"/>
</dbReference>
<dbReference type="GO" id="GO:0003700">
    <property type="term" value="F:DNA-binding transcription factor activity"/>
    <property type="evidence" value="ECO:0007669"/>
    <property type="project" value="TreeGrafter"/>
</dbReference>
<dbReference type="STRING" id="1353528.DT23_17785"/>
<dbReference type="PROSITE" id="PS51077">
    <property type="entry name" value="HTH_ICLR"/>
    <property type="match status" value="1"/>
</dbReference>
<evidence type="ECO:0000259" key="5">
    <source>
        <dbReference type="PROSITE" id="PS51078"/>
    </source>
</evidence>
<name>A0A074JL36_9RHOB</name>
<keyword evidence="7" id="KW-1185">Reference proteome</keyword>
<proteinExistence type="predicted"/>
<evidence type="ECO:0000259" key="4">
    <source>
        <dbReference type="PROSITE" id="PS51077"/>
    </source>
</evidence>
<dbReference type="Gene3D" id="1.10.10.10">
    <property type="entry name" value="Winged helix-like DNA-binding domain superfamily/Winged helix DNA-binding domain"/>
    <property type="match status" value="1"/>
</dbReference>
<dbReference type="Pfam" id="PF01614">
    <property type="entry name" value="IclR_C"/>
    <property type="match status" value="1"/>
</dbReference>
<dbReference type="PANTHER" id="PTHR30136:SF24">
    <property type="entry name" value="HTH-TYPE TRANSCRIPTIONAL REPRESSOR ALLR"/>
    <property type="match status" value="1"/>
</dbReference>
<dbReference type="PROSITE" id="PS51078">
    <property type="entry name" value="ICLR_ED"/>
    <property type="match status" value="1"/>
</dbReference>
<gene>
    <name evidence="6" type="ORF">DT23_17785</name>
</gene>
<protein>
    <recommendedName>
        <fullName evidence="8">IclR family transcriptional regulator</fullName>
    </recommendedName>
</protein>
<dbReference type="eggNOG" id="COG1414">
    <property type="taxonomic scope" value="Bacteria"/>
</dbReference>
<dbReference type="Gene3D" id="3.30.450.40">
    <property type="match status" value="1"/>
</dbReference>
<dbReference type="InterPro" id="IPR029016">
    <property type="entry name" value="GAF-like_dom_sf"/>
</dbReference>
<dbReference type="PANTHER" id="PTHR30136">
    <property type="entry name" value="HELIX-TURN-HELIX TRANSCRIPTIONAL REGULATOR, ICLR FAMILY"/>
    <property type="match status" value="1"/>
</dbReference>
<dbReference type="EMBL" id="AUNB01000050">
    <property type="protein sequence ID" value="KEO56590.1"/>
    <property type="molecule type" value="Genomic_DNA"/>
</dbReference>
<dbReference type="GO" id="GO:0045892">
    <property type="term" value="P:negative regulation of DNA-templated transcription"/>
    <property type="evidence" value="ECO:0007669"/>
    <property type="project" value="TreeGrafter"/>
</dbReference>
<dbReference type="InterPro" id="IPR050707">
    <property type="entry name" value="HTH_MetabolicPath_Reg"/>
</dbReference>
<reference evidence="6 7" key="1">
    <citation type="journal article" date="2015" name="Antonie Van Leeuwenhoek">
        <title>Thioclava indica sp. nov., isolated from surface seawater of the Indian Ocean.</title>
        <authorList>
            <person name="Liu Y."/>
            <person name="Lai Q."/>
            <person name="Du J."/>
            <person name="Xu H."/>
            <person name="Jiang L."/>
            <person name="Shao Z."/>
        </authorList>
    </citation>
    <scope>NUCLEOTIDE SEQUENCE [LARGE SCALE GENOMIC DNA]</scope>
    <source>
        <strain evidence="6 7">DT23-4</strain>
    </source>
</reference>
<organism evidence="6 7">
    <name type="scientific">Thioclava indica</name>
    <dbReference type="NCBI Taxonomy" id="1353528"/>
    <lineage>
        <taxon>Bacteria</taxon>
        <taxon>Pseudomonadati</taxon>
        <taxon>Pseudomonadota</taxon>
        <taxon>Alphaproteobacteria</taxon>
        <taxon>Rhodobacterales</taxon>
        <taxon>Paracoccaceae</taxon>
        <taxon>Thioclava</taxon>
    </lineage>
</organism>
<feature type="domain" description="IclR-ED" evidence="5">
    <location>
        <begin position="72"/>
        <end position="255"/>
    </location>
</feature>
<evidence type="ECO:0000256" key="2">
    <source>
        <dbReference type="ARBA" id="ARBA00023125"/>
    </source>
</evidence>
<dbReference type="Proteomes" id="UP000027471">
    <property type="component" value="Unassembled WGS sequence"/>
</dbReference>
<feature type="domain" description="HTH iclR-type" evidence="4">
    <location>
        <begin position="10"/>
        <end position="71"/>
    </location>
</feature>
<evidence type="ECO:0008006" key="8">
    <source>
        <dbReference type="Google" id="ProtNLM"/>
    </source>
</evidence>
<keyword evidence="2" id="KW-0238">DNA-binding</keyword>
<sequence>MIEVQNKKLVPALDRGIRLLDFVATSSDKPTSTELALALDLPKSTVHGLCSTLTELRLLRRNSDGTFQIGPHVMQWANSFTRETNVVREFAQIWDAESFLPGATVTLSVLEGGEIVYIAARNSGTIAGFNFRIGMRLPAAFTATGKAFLSYLTEPEIRALFSKGMPGPMTPYSVQDMSELMRQLRSVQQQGYSVDNQEVAEGMTCIGAPVLDSQNQPIAAIAVSLLADTLSKGELDDVAASVREIARSLSVKLGAFA</sequence>
<evidence type="ECO:0000256" key="1">
    <source>
        <dbReference type="ARBA" id="ARBA00023015"/>
    </source>
</evidence>
<dbReference type="GO" id="GO:0003677">
    <property type="term" value="F:DNA binding"/>
    <property type="evidence" value="ECO:0007669"/>
    <property type="project" value="UniProtKB-KW"/>
</dbReference>
<dbReference type="RefSeq" id="WP_051697301.1">
    <property type="nucleotide sequence ID" value="NZ_AUNB01000050.1"/>
</dbReference>
<evidence type="ECO:0000313" key="7">
    <source>
        <dbReference type="Proteomes" id="UP000027471"/>
    </source>
</evidence>
<evidence type="ECO:0000313" key="6">
    <source>
        <dbReference type="EMBL" id="KEO56590.1"/>
    </source>
</evidence>
<dbReference type="Pfam" id="PF09339">
    <property type="entry name" value="HTH_IclR"/>
    <property type="match status" value="1"/>
</dbReference>
<comment type="caution">
    <text evidence="6">The sequence shown here is derived from an EMBL/GenBank/DDBJ whole genome shotgun (WGS) entry which is preliminary data.</text>
</comment>
<dbReference type="InterPro" id="IPR036390">
    <property type="entry name" value="WH_DNA-bd_sf"/>
</dbReference>